<dbReference type="CDD" id="cd07995">
    <property type="entry name" value="TPK"/>
    <property type="match status" value="1"/>
</dbReference>
<dbReference type="Proteomes" id="UP001342826">
    <property type="component" value="Unassembled WGS sequence"/>
</dbReference>
<dbReference type="EC" id="2.7.6.2" evidence="5"/>
<dbReference type="InterPro" id="IPR007371">
    <property type="entry name" value="TPK_catalytic"/>
</dbReference>
<dbReference type="NCBIfam" id="TIGR01378">
    <property type="entry name" value="thi_PPkinase"/>
    <property type="match status" value="1"/>
</dbReference>
<evidence type="ECO:0000256" key="3">
    <source>
        <dbReference type="ARBA" id="ARBA00022777"/>
    </source>
</evidence>
<dbReference type="InterPro" id="IPR006282">
    <property type="entry name" value="Thi_PPkinase"/>
</dbReference>
<name>A0ABU6NWU9_9BACI</name>
<dbReference type="Pfam" id="PF04263">
    <property type="entry name" value="TPK_catalytic"/>
    <property type="match status" value="1"/>
</dbReference>
<dbReference type="EMBL" id="JARTFS010000006">
    <property type="protein sequence ID" value="MED4401603.1"/>
    <property type="molecule type" value="Genomic_DNA"/>
</dbReference>
<evidence type="ECO:0000259" key="6">
    <source>
        <dbReference type="SMART" id="SM00983"/>
    </source>
</evidence>
<accession>A0ABU6NWU9</accession>
<dbReference type="Gene3D" id="3.40.50.10240">
    <property type="entry name" value="Thiamin pyrophosphokinase, catalytic domain"/>
    <property type="match status" value="1"/>
</dbReference>
<keyword evidence="4" id="KW-0067">ATP-binding</keyword>
<evidence type="ECO:0000313" key="7">
    <source>
        <dbReference type="EMBL" id="MED4401603.1"/>
    </source>
</evidence>
<dbReference type="InterPro" id="IPR036759">
    <property type="entry name" value="TPK_catalytic_sf"/>
</dbReference>
<dbReference type="RefSeq" id="WP_328015164.1">
    <property type="nucleotide sequence ID" value="NZ_JARTFS010000006.1"/>
</dbReference>
<comment type="caution">
    <text evidence="7">The sequence shown here is derived from an EMBL/GenBank/DDBJ whole genome shotgun (WGS) entry which is preliminary data.</text>
</comment>
<dbReference type="Pfam" id="PF04265">
    <property type="entry name" value="TPK_B1_binding"/>
    <property type="match status" value="1"/>
</dbReference>
<sequence>MKRKYALVAGGPKGELADLKAYKDENVRWIGIDRGVLFILEAGFTLHHAFGDFDSVTMEEKEKIERETTVSIYPAEKDATDTEIALNWVLEQTDVEEIYLFGATGGRLDHFFANVQLLINSIEKGIKITIIDSQNQITLFKPGTYKVVEQREWKYISFVPISEDVYDLTLTGFKYPLANEHIKIGSTLCISNEFAQDECTFSFTEGILMMIRSKD</sequence>
<evidence type="ECO:0000313" key="8">
    <source>
        <dbReference type="Proteomes" id="UP001342826"/>
    </source>
</evidence>
<dbReference type="PANTHER" id="PTHR41299">
    <property type="entry name" value="THIAMINE PYROPHOSPHOKINASE"/>
    <property type="match status" value="1"/>
</dbReference>
<dbReference type="PANTHER" id="PTHR41299:SF1">
    <property type="entry name" value="THIAMINE PYROPHOSPHOKINASE"/>
    <property type="match status" value="1"/>
</dbReference>
<keyword evidence="1 7" id="KW-0808">Transferase</keyword>
<reference evidence="7 8" key="1">
    <citation type="submission" date="2023-03" db="EMBL/GenBank/DDBJ databases">
        <title>Bacillus Genome Sequencing.</title>
        <authorList>
            <person name="Dunlap C."/>
        </authorList>
    </citation>
    <scope>NUCLEOTIDE SEQUENCE [LARGE SCALE GENOMIC DNA]</scope>
    <source>
        <strain evidence="7 8">NRS-1717</strain>
    </source>
</reference>
<organism evidence="7 8">
    <name type="scientific">Metabacillus fastidiosus</name>
    <dbReference type="NCBI Taxonomy" id="1458"/>
    <lineage>
        <taxon>Bacteria</taxon>
        <taxon>Bacillati</taxon>
        <taxon>Bacillota</taxon>
        <taxon>Bacilli</taxon>
        <taxon>Bacillales</taxon>
        <taxon>Bacillaceae</taxon>
        <taxon>Metabacillus</taxon>
    </lineage>
</organism>
<dbReference type="SUPFAM" id="SSF63862">
    <property type="entry name" value="Thiamin pyrophosphokinase, substrate-binding domain"/>
    <property type="match status" value="1"/>
</dbReference>
<evidence type="ECO:0000256" key="1">
    <source>
        <dbReference type="ARBA" id="ARBA00022679"/>
    </source>
</evidence>
<dbReference type="SUPFAM" id="SSF63999">
    <property type="entry name" value="Thiamin pyrophosphokinase, catalytic domain"/>
    <property type="match status" value="1"/>
</dbReference>
<evidence type="ECO:0000256" key="5">
    <source>
        <dbReference type="NCBIfam" id="TIGR01378"/>
    </source>
</evidence>
<proteinExistence type="predicted"/>
<dbReference type="GO" id="GO:0004788">
    <property type="term" value="F:thiamine diphosphokinase activity"/>
    <property type="evidence" value="ECO:0007669"/>
    <property type="project" value="UniProtKB-EC"/>
</dbReference>
<gene>
    <name evidence="7" type="ORF">P9271_09780</name>
</gene>
<dbReference type="InterPro" id="IPR053149">
    <property type="entry name" value="TPK"/>
</dbReference>
<feature type="domain" description="Thiamin pyrophosphokinase thiamin-binding" evidence="6">
    <location>
        <begin position="143"/>
        <end position="209"/>
    </location>
</feature>
<dbReference type="InterPro" id="IPR007373">
    <property type="entry name" value="Thiamin_PyroPKinase_B1-bd"/>
</dbReference>
<keyword evidence="3" id="KW-0418">Kinase</keyword>
<protein>
    <recommendedName>
        <fullName evidence="5">Thiamine diphosphokinase</fullName>
        <ecNumber evidence="5">2.7.6.2</ecNumber>
    </recommendedName>
</protein>
<keyword evidence="8" id="KW-1185">Reference proteome</keyword>
<evidence type="ECO:0000256" key="4">
    <source>
        <dbReference type="ARBA" id="ARBA00022840"/>
    </source>
</evidence>
<dbReference type="InterPro" id="IPR036371">
    <property type="entry name" value="TPK_B1-bd_sf"/>
</dbReference>
<keyword evidence="2" id="KW-0547">Nucleotide-binding</keyword>
<dbReference type="SMART" id="SM00983">
    <property type="entry name" value="TPK_B1_binding"/>
    <property type="match status" value="1"/>
</dbReference>
<evidence type="ECO:0000256" key="2">
    <source>
        <dbReference type="ARBA" id="ARBA00022741"/>
    </source>
</evidence>